<name>A0AAV3Q0M1_LITER</name>
<evidence type="ECO:0000259" key="1">
    <source>
        <dbReference type="Pfam" id="PF00078"/>
    </source>
</evidence>
<dbReference type="EMBL" id="BAABME010019318">
    <property type="protein sequence ID" value="GAA0156811.1"/>
    <property type="molecule type" value="Genomic_DNA"/>
</dbReference>
<dbReference type="AlphaFoldDB" id="A0AAV3Q0M1"/>
<protein>
    <recommendedName>
        <fullName evidence="1">Reverse transcriptase domain-containing protein</fullName>
    </recommendedName>
</protein>
<dbReference type="Pfam" id="PF00078">
    <property type="entry name" value="RVT_1"/>
    <property type="match status" value="1"/>
</dbReference>
<dbReference type="PANTHER" id="PTHR46890:SF48">
    <property type="entry name" value="RNA-DIRECTED DNA POLYMERASE"/>
    <property type="match status" value="1"/>
</dbReference>
<dbReference type="InterPro" id="IPR052343">
    <property type="entry name" value="Retrotransposon-Effector_Assoc"/>
</dbReference>
<keyword evidence="3" id="KW-1185">Reference proteome</keyword>
<dbReference type="PANTHER" id="PTHR46890">
    <property type="entry name" value="NON-LTR RETROLELEMENT REVERSE TRANSCRIPTASE-LIKE PROTEIN-RELATED"/>
    <property type="match status" value="1"/>
</dbReference>
<organism evidence="2 3">
    <name type="scientific">Lithospermum erythrorhizon</name>
    <name type="common">Purple gromwell</name>
    <name type="synonym">Lithospermum officinale var. erythrorhizon</name>
    <dbReference type="NCBI Taxonomy" id="34254"/>
    <lineage>
        <taxon>Eukaryota</taxon>
        <taxon>Viridiplantae</taxon>
        <taxon>Streptophyta</taxon>
        <taxon>Embryophyta</taxon>
        <taxon>Tracheophyta</taxon>
        <taxon>Spermatophyta</taxon>
        <taxon>Magnoliopsida</taxon>
        <taxon>eudicotyledons</taxon>
        <taxon>Gunneridae</taxon>
        <taxon>Pentapetalae</taxon>
        <taxon>asterids</taxon>
        <taxon>lamiids</taxon>
        <taxon>Boraginales</taxon>
        <taxon>Boraginaceae</taxon>
        <taxon>Boraginoideae</taxon>
        <taxon>Lithospermeae</taxon>
        <taxon>Lithospermum</taxon>
    </lineage>
</organism>
<proteinExistence type="predicted"/>
<dbReference type="Proteomes" id="UP001454036">
    <property type="component" value="Unassembled WGS sequence"/>
</dbReference>
<accession>A0AAV3Q0M1</accession>
<comment type="caution">
    <text evidence="2">The sequence shown here is derived from an EMBL/GenBank/DDBJ whole genome shotgun (WGS) entry which is preliminary data.</text>
</comment>
<evidence type="ECO:0000313" key="3">
    <source>
        <dbReference type="Proteomes" id="UP001454036"/>
    </source>
</evidence>
<reference evidence="2 3" key="1">
    <citation type="submission" date="2024-01" db="EMBL/GenBank/DDBJ databases">
        <title>The complete chloroplast genome sequence of Lithospermum erythrorhizon: insights into the phylogenetic relationship among Boraginaceae species and the maternal lineages of purple gromwells.</title>
        <authorList>
            <person name="Okada T."/>
            <person name="Watanabe K."/>
        </authorList>
    </citation>
    <scope>NUCLEOTIDE SEQUENCE [LARGE SCALE GENOMIC DNA]</scope>
</reference>
<evidence type="ECO:0000313" key="2">
    <source>
        <dbReference type="EMBL" id="GAA0156811.1"/>
    </source>
</evidence>
<feature type="domain" description="Reverse transcriptase" evidence="1">
    <location>
        <begin position="6"/>
        <end position="85"/>
    </location>
</feature>
<sequence length="85" mass="9573">MSQLSPISLCNIIAKIACKVLANRLRPVLMNIISETQSAFLPGRIISDNILIAHEILHYLNTNKKGRDTFMSIKLDMSKAYDKVE</sequence>
<dbReference type="InterPro" id="IPR000477">
    <property type="entry name" value="RT_dom"/>
</dbReference>
<gene>
    <name evidence="2" type="ORF">LIER_38349</name>
</gene>